<accession>J9CFB6</accession>
<dbReference type="EMBL" id="AMCI01004148">
    <property type="protein sequence ID" value="EJW98690.1"/>
    <property type="molecule type" value="Genomic_DNA"/>
</dbReference>
<gene>
    <name evidence="2" type="ORF">EVA_13205</name>
</gene>
<keyword evidence="1" id="KW-1133">Transmembrane helix</keyword>
<evidence type="ECO:0000256" key="1">
    <source>
        <dbReference type="SAM" id="Phobius"/>
    </source>
</evidence>
<reference evidence="2" key="1">
    <citation type="journal article" date="2012" name="PLoS ONE">
        <title>Gene sets for utilization of primary and secondary nutrition supplies in the distal gut of endangered iberian lynx.</title>
        <authorList>
            <person name="Alcaide M."/>
            <person name="Messina E."/>
            <person name="Richter M."/>
            <person name="Bargiela R."/>
            <person name="Peplies J."/>
            <person name="Huws S.A."/>
            <person name="Newbold C.J."/>
            <person name="Golyshin P.N."/>
            <person name="Simon M.A."/>
            <person name="Lopez G."/>
            <person name="Yakimov M.M."/>
            <person name="Ferrer M."/>
        </authorList>
    </citation>
    <scope>NUCLEOTIDE SEQUENCE</scope>
</reference>
<name>J9CFB6_9ZZZZ</name>
<feature type="transmembrane region" description="Helical" evidence="1">
    <location>
        <begin position="61"/>
        <end position="79"/>
    </location>
</feature>
<comment type="caution">
    <text evidence="2">The sequence shown here is derived from an EMBL/GenBank/DDBJ whole genome shotgun (WGS) entry which is preliminary data.</text>
</comment>
<dbReference type="AlphaFoldDB" id="J9CFB6"/>
<keyword evidence="1" id="KW-0812">Transmembrane</keyword>
<keyword evidence="1" id="KW-0472">Membrane</keyword>
<evidence type="ECO:0000313" key="2">
    <source>
        <dbReference type="EMBL" id="EJW98690.1"/>
    </source>
</evidence>
<organism evidence="2">
    <name type="scientific">gut metagenome</name>
    <dbReference type="NCBI Taxonomy" id="749906"/>
    <lineage>
        <taxon>unclassified sequences</taxon>
        <taxon>metagenomes</taxon>
        <taxon>organismal metagenomes</taxon>
    </lineage>
</organism>
<proteinExistence type="predicted"/>
<protein>
    <submittedName>
        <fullName evidence="2">Membrane protein</fullName>
    </submittedName>
</protein>
<sequence>MYGFLCSESVFRTGKHHHFPILNLFFQFPCCLCICIFPGYRHFHIRDLLHRRLRIFFRIRILLLFLTAIFFCMSLPFRIRQDDLSAHRIAVTRILWHNPVGCNIGSCLVRVVAPSIFRFDTFQGYILLFWIVMDAFHTSLRHKILVGNIFRDIFCCYQMFRSF</sequence>
<feature type="transmembrane region" description="Helical" evidence="1">
    <location>
        <begin position="20"/>
        <end position="40"/>
    </location>
</feature>